<reference evidence="3" key="1">
    <citation type="submission" date="2025-08" db="UniProtKB">
        <authorList>
            <consortium name="RefSeq"/>
        </authorList>
    </citation>
    <scope>IDENTIFICATION</scope>
</reference>
<evidence type="ECO:0000313" key="2">
    <source>
        <dbReference type="Proteomes" id="UP001515500"/>
    </source>
</evidence>
<gene>
    <name evidence="3" type="primary">LOC120257304</name>
</gene>
<dbReference type="RefSeq" id="XP_039120733.1">
    <property type="nucleotide sequence ID" value="XM_039264799.1"/>
</dbReference>
<dbReference type="Proteomes" id="UP001515500">
    <property type="component" value="Unplaced"/>
</dbReference>
<protein>
    <submittedName>
        <fullName evidence="3">Uncharacterized protein LOC120257304</fullName>
    </submittedName>
</protein>
<feature type="domain" description="Reverse transcriptase zinc-binding" evidence="1">
    <location>
        <begin position="312"/>
        <end position="384"/>
    </location>
</feature>
<dbReference type="Pfam" id="PF13966">
    <property type="entry name" value="zf-RVT"/>
    <property type="match status" value="1"/>
</dbReference>
<sequence>MAPGFVHSAKLYLRGFYMMPSDDVGTLRRDAAATRKAPTTPKLDRQKANNTKSEIFFPTRFNKRLQKSIVNILVAPKRLAIHHFNNMRDKIRRALSIWNHSKISAAGKTILINWSILSTPLYYLSVYPVPDSILDDISKFARFFFWSKGGNRKGMNSVSWMDATLDKSEGGLSIRNLHRSKISLMAKNVFKYLNKQNAIWVDILLLKYGDFNPWTDSIISNCSCFYRGLCRTARIIKPHCRILSVNPLKTTFMFDPWYFETPLVYKPTYLSMEENFETLNLTDFLVDSHWNLHSLNLMFGSHLNLETINHAHQDHWDGWGQIWRLKIAPRAKHFLWLLFHNGIKTYDFLYRLRLGPQTNCVLCSLVCEDAEHLLNLCPKSQLIWDYVKNMIGKTFNFRNGFSSRSWLSPSESGLDLYTHSVIAVIARYIWKARCNKIFKNENLDCRSLASKAVAHTREYYYSSNSQQGRNLILHNFTALDSPFMVFSAFWNCSYRFSASSILDAEAEAMKNFLHYMIQNNLMARHLVCTNDEFVKSVNHGVQL</sequence>
<dbReference type="InterPro" id="IPR026960">
    <property type="entry name" value="RVT-Znf"/>
</dbReference>
<dbReference type="AlphaFoldDB" id="A0AB40B0W8"/>
<organism evidence="2 3">
    <name type="scientific">Dioscorea cayennensis subsp. rotundata</name>
    <name type="common">White Guinea yam</name>
    <name type="synonym">Dioscorea rotundata</name>
    <dbReference type="NCBI Taxonomy" id="55577"/>
    <lineage>
        <taxon>Eukaryota</taxon>
        <taxon>Viridiplantae</taxon>
        <taxon>Streptophyta</taxon>
        <taxon>Embryophyta</taxon>
        <taxon>Tracheophyta</taxon>
        <taxon>Spermatophyta</taxon>
        <taxon>Magnoliopsida</taxon>
        <taxon>Liliopsida</taxon>
        <taxon>Dioscoreales</taxon>
        <taxon>Dioscoreaceae</taxon>
        <taxon>Dioscorea</taxon>
    </lineage>
</organism>
<dbReference type="GeneID" id="120257304"/>
<dbReference type="PANTHER" id="PTHR33116:SF78">
    <property type="entry name" value="OS12G0587133 PROTEIN"/>
    <property type="match status" value="1"/>
</dbReference>
<accession>A0AB40B0W8</accession>
<evidence type="ECO:0000259" key="1">
    <source>
        <dbReference type="Pfam" id="PF13966"/>
    </source>
</evidence>
<name>A0AB40B0W8_DIOCR</name>
<keyword evidence="2" id="KW-1185">Reference proteome</keyword>
<dbReference type="PANTHER" id="PTHR33116">
    <property type="entry name" value="REVERSE TRANSCRIPTASE ZINC-BINDING DOMAIN-CONTAINING PROTEIN-RELATED-RELATED"/>
    <property type="match status" value="1"/>
</dbReference>
<evidence type="ECO:0000313" key="3">
    <source>
        <dbReference type="RefSeq" id="XP_039120733.1"/>
    </source>
</evidence>
<proteinExistence type="predicted"/>